<protein>
    <submittedName>
        <fullName evidence="2">Multiple sugar transport system substrate-binding protein</fullName>
    </submittedName>
</protein>
<evidence type="ECO:0000256" key="1">
    <source>
        <dbReference type="ARBA" id="ARBA00022729"/>
    </source>
</evidence>
<keyword evidence="2" id="KW-0762">Sugar transport</keyword>
<name>A0A7W8X1J9_9MICC</name>
<comment type="caution">
    <text evidence="2">The sequence shown here is derived from an EMBL/GenBank/DDBJ whole genome shotgun (WGS) entry which is preliminary data.</text>
</comment>
<reference evidence="2 3" key="1">
    <citation type="submission" date="2020-08" db="EMBL/GenBank/DDBJ databases">
        <title>Sequencing the genomes of 1000 actinobacteria strains.</title>
        <authorList>
            <person name="Klenk H.-P."/>
        </authorList>
    </citation>
    <scope>NUCLEOTIDE SEQUENCE [LARGE SCALE GENOMIC DNA]</scope>
    <source>
        <strain evidence="2 3">DSM 105783</strain>
    </source>
</reference>
<dbReference type="PANTHER" id="PTHR43649">
    <property type="entry name" value="ARABINOSE-BINDING PROTEIN-RELATED"/>
    <property type="match status" value="1"/>
</dbReference>
<dbReference type="AlphaFoldDB" id="A0A7W8X1J9"/>
<sequence>MNVKKSIVGTISIGALVVLTGCAGGASTAATSSPAVAFNTNVSGDLKAWAFDNADDVGKARMKYAEEKLTGLNVTLDQTSFDAQKFTTRTASGDVPDVVQMSRSYVATYAAQELIQPLDQCYAAHGVDAEKYFYPAVTSQVKYKDHIWGVPQFYQPAAIIANTDVLKDAGITVGEIDTSQPEKLLAAIGKAYAEKGGNPAVLGFDPVATGQIELWFLGLGGKLHEEDGTPSLDKPENVEVISFLKKIYDAQGGFAKVRSMSDSFDVFGDKNQFVSGQVAAQVNAQWYVNVLSPYAKDLNITGIPFKDRQGQITTAASGTVFVIPTGAKNKDAACAWMLSLVEQEAWMAAGEARAKTLKEKPGSINTGLFTGSPGPDEAIRSQFVKASGNQGFDETIKTFYEVLPHGKPIGSSPAGETITAELKNAVTSALLGEKTPEQALKDAQGASMRSFEQFQE</sequence>
<accession>A0A7W8X1J9</accession>
<keyword evidence="2" id="KW-0813">Transport</keyword>
<dbReference type="PROSITE" id="PS51257">
    <property type="entry name" value="PROKAR_LIPOPROTEIN"/>
    <property type="match status" value="1"/>
</dbReference>
<proteinExistence type="predicted"/>
<dbReference type="Proteomes" id="UP000580797">
    <property type="component" value="Unassembled WGS sequence"/>
</dbReference>
<organism evidence="2 3">
    <name type="scientific">Neomicrococcus aestuarii</name>
    <dbReference type="NCBI Taxonomy" id="556325"/>
    <lineage>
        <taxon>Bacteria</taxon>
        <taxon>Bacillati</taxon>
        <taxon>Actinomycetota</taxon>
        <taxon>Actinomycetes</taxon>
        <taxon>Micrococcales</taxon>
        <taxon>Micrococcaceae</taxon>
        <taxon>Neomicrococcus</taxon>
    </lineage>
</organism>
<dbReference type="SUPFAM" id="SSF53850">
    <property type="entry name" value="Periplasmic binding protein-like II"/>
    <property type="match status" value="1"/>
</dbReference>
<gene>
    <name evidence="2" type="ORF">HD598_002725</name>
</gene>
<dbReference type="InterPro" id="IPR050490">
    <property type="entry name" value="Bact_solute-bd_prot1"/>
</dbReference>
<evidence type="ECO:0000313" key="3">
    <source>
        <dbReference type="Proteomes" id="UP000580797"/>
    </source>
</evidence>
<evidence type="ECO:0000313" key="2">
    <source>
        <dbReference type="EMBL" id="MBB5513978.1"/>
    </source>
</evidence>
<dbReference type="Gene3D" id="3.40.190.10">
    <property type="entry name" value="Periplasmic binding protein-like II"/>
    <property type="match status" value="1"/>
</dbReference>
<dbReference type="EMBL" id="JACHDR010000002">
    <property type="protein sequence ID" value="MBB5513978.1"/>
    <property type="molecule type" value="Genomic_DNA"/>
</dbReference>
<keyword evidence="1" id="KW-0732">Signal</keyword>
<dbReference type="RefSeq" id="WP_183666962.1">
    <property type="nucleotide sequence ID" value="NZ_BAAARH010000011.1"/>
</dbReference>
<dbReference type="PANTHER" id="PTHR43649:SF33">
    <property type="entry name" value="POLYGALACTURONAN_RHAMNOGALACTURONAN-BINDING PROTEIN YTCQ"/>
    <property type="match status" value="1"/>
</dbReference>